<protein>
    <submittedName>
        <fullName evidence="1">Uncharacterized protein</fullName>
    </submittedName>
</protein>
<reference evidence="1 2" key="1">
    <citation type="submission" date="2023-03" db="EMBL/GenBank/DDBJ databases">
        <title>Genome insight into feeding habits of ladybird beetles.</title>
        <authorList>
            <person name="Li H.-S."/>
            <person name="Huang Y.-H."/>
            <person name="Pang H."/>
        </authorList>
    </citation>
    <scope>NUCLEOTIDE SEQUENCE [LARGE SCALE GENOMIC DNA]</scope>
    <source>
        <strain evidence="1">SYSU_2023b</strain>
        <tissue evidence="1">Whole body</tissue>
    </source>
</reference>
<accession>A0AAW1U2H7</accession>
<dbReference type="EMBL" id="JARQZJ010000022">
    <property type="protein sequence ID" value="KAK9873599.1"/>
    <property type="molecule type" value="Genomic_DNA"/>
</dbReference>
<name>A0AAW1U2H7_9CUCU</name>
<dbReference type="AlphaFoldDB" id="A0AAW1U2H7"/>
<evidence type="ECO:0000313" key="2">
    <source>
        <dbReference type="Proteomes" id="UP001431783"/>
    </source>
</evidence>
<sequence length="167" mass="19749">MNSFLKYVSESPADEPEEKSLIQHQNHQLVSFNAPIAHGGDPSENFIHHLILWNVVAADYWNFTKDDLDTFLNSATSANEYFRRDNPYPHCFLLHLKLQTFHNSSYMSVRAFRPEIKKFAYPSSMKRWEGKFNFPERPDCRFDSQKPTVCKSREELWILSDRKNFRA</sequence>
<evidence type="ECO:0000313" key="1">
    <source>
        <dbReference type="EMBL" id="KAK9873599.1"/>
    </source>
</evidence>
<organism evidence="1 2">
    <name type="scientific">Henosepilachna vigintioctopunctata</name>
    <dbReference type="NCBI Taxonomy" id="420089"/>
    <lineage>
        <taxon>Eukaryota</taxon>
        <taxon>Metazoa</taxon>
        <taxon>Ecdysozoa</taxon>
        <taxon>Arthropoda</taxon>
        <taxon>Hexapoda</taxon>
        <taxon>Insecta</taxon>
        <taxon>Pterygota</taxon>
        <taxon>Neoptera</taxon>
        <taxon>Endopterygota</taxon>
        <taxon>Coleoptera</taxon>
        <taxon>Polyphaga</taxon>
        <taxon>Cucujiformia</taxon>
        <taxon>Coccinelloidea</taxon>
        <taxon>Coccinellidae</taxon>
        <taxon>Epilachninae</taxon>
        <taxon>Epilachnini</taxon>
        <taxon>Henosepilachna</taxon>
    </lineage>
</organism>
<gene>
    <name evidence="1" type="ORF">WA026_023156</name>
</gene>
<keyword evidence="2" id="KW-1185">Reference proteome</keyword>
<proteinExistence type="predicted"/>
<comment type="caution">
    <text evidence="1">The sequence shown here is derived from an EMBL/GenBank/DDBJ whole genome shotgun (WGS) entry which is preliminary data.</text>
</comment>
<dbReference type="Proteomes" id="UP001431783">
    <property type="component" value="Unassembled WGS sequence"/>
</dbReference>